<sequence length="531" mass="60614">MKTFKISYFVVVLITFLAIAITLSEPLRVEASHRDRYGLVITATQGNKGGNRTSAMTCDKSPKVCRLKGSSGRDCCRKRCVDLRTNKLNCGRCGKSCQYSEICCKGYCVNPMFDKRHCGEDNMDRISGLSDELLVKILSFLPTEDAVSTSVLSKQWRFLWMWLPKLEYHDYYATNPPDTSDLRYRDFIDKNLPLHKAPVLESLVLKSCNAALFQPENIKLWVGIAVSRCVRELTLSIRYNSPRNKPFVPLPSSFYTCCSSLTALKLKGESIFVDVPQSVNLPSLKTLKLRDVTYLNDDALRLLLSNCTALEELFIDRYGEADDNVRALVVENSTLQRLTLKMYSEHLGVQHVIVTPSLKYFKLYDEGHSSSYSIEHMPKLEEADIDVSSSLDELLGSMTPVKRLSLRQFFNRDDESVLTVGAVFNHLEHVKLSFYSDDWSKLLVWLLRNSPKLRELNIYVDQSDSQFQDYTPVEWKNRSSVPECLQNTLETFKFEGFMGTQEEGDFLSFFFKNASCLKSTSITDYVTQRGT</sequence>
<dbReference type="PANTHER" id="PTHR31900">
    <property type="entry name" value="F-BOX/RNI SUPERFAMILY PROTEIN-RELATED"/>
    <property type="match status" value="1"/>
</dbReference>
<dbReference type="InterPro" id="IPR036047">
    <property type="entry name" value="F-box-like_dom_sf"/>
</dbReference>
<gene>
    <name evidence="5" type="primary">A09p078060.1_BraROA</name>
    <name evidence="5" type="ORF">IGI04_038748</name>
</gene>
<evidence type="ECO:0000313" key="5">
    <source>
        <dbReference type="EMBL" id="KAG5387278.1"/>
    </source>
</evidence>
<comment type="caution">
    <text evidence="5">The sequence shown here is derived from an EMBL/GenBank/DDBJ whole genome shotgun (WGS) entry which is preliminary data.</text>
</comment>
<dbReference type="CDD" id="cd22160">
    <property type="entry name" value="F-box_AtFBL13-like"/>
    <property type="match status" value="1"/>
</dbReference>
<evidence type="ECO:0000256" key="1">
    <source>
        <dbReference type="ARBA" id="ARBA00006010"/>
    </source>
</evidence>
<dbReference type="Gene3D" id="3.80.10.10">
    <property type="entry name" value="Ribonuclease Inhibitor"/>
    <property type="match status" value="1"/>
</dbReference>
<dbReference type="InterPro" id="IPR055411">
    <property type="entry name" value="LRR_FXL15/At3g58940/PEG3-like"/>
</dbReference>
<dbReference type="SUPFAM" id="SSF81383">
    <property type="entry name" value="F-box domain"/>
    <property type="match status" value="1"/>
</dbReference>
<dbReference type="Pfam" id="PF08387">
    <property type="entry name" value="FBD"/>
    <property type="match status" value="1"/>
</dbReference>
<dbReference type="Pfam" id="PF24758">
    <property type="entry name" value="LRR_At5g56370"/>
    <property type="match status" value="1"/>
</dbReference>
<dbReference type="PANTHER" id="PTHR31900:SF28">
    <property type="entry name" value="FBD DOMAIN-CONTAINING PROTEIN"/>
    <property type="match status" value="1"/>
</dbReference>
<evidence type="ECO:0000256" key="2">
    <source>
        <dbReference type="ARBA" id="ARBA00022729"/>
    </source>
</evidence>
<evidence type="ECO:0000256" key="3">
    <source>
        <dbReference type="SAM" id="SignalP"/>
    </source>
</evidence>
<evidence type="ECO:0000313" key="6">
    <source>
        <dbReference type="Proteomes" id="UP000823674"/>
    </source>
</evidence>
<dbReference type="InterPro" id="IPR053781">
    <property type="entry name" value="F-box_AtFBL13-like"/>
</dbReference>
<dbReference type="InterPro" id="IPR006969">
    <property type="entry name" value="Stig-like"/>
</dbReference>
<proteinExistence type="inferred from homology"/>
<feature type="signal peptide" evidence="3">
    <location>
        <begin position="1"/>
        <end position="24"/>
    </location>
</feature>
<dbReference type="InterPro" id="IPR032675">
    <property type="entry name" value="LRR_dom_sf"/>
</dbReference>
<dbReference type="Proteomes" id="UP000823674">
    <property type="component" value="Chromosome A09"/>
</dbReference>
<accession>A0ABQ7LL19</accession>
<organism evidence="5 6">
    <name type="scientific">Brassica rapa subsp. trilocularis</name>
    <dbReference type="NCBI Taxonomy" id="1813537"/>
    <lineage>
        <taxon>Eukaryota</taxon>
        <taxon>Viridiplantae</taxon>
        <taxon>Streptophyta</taxon>
        <taxon>Embryophyta</taxon>
        <taxon>Tracheophyta</taxon>
        <taxon>Spermatophyta</taxon>
        <taxon>Magnoliopsida</taxon>
        <taxon>eudicotyledons</taxon>
        <taxon>Gunneridae</taxon>
        <taxon>Pentapetalae</taxon>
        <taxon>rosids</taxon>
        <taxon>malvids</taxon>
        <taxon>Brassicales</taxon>
        <taxon>Brassicaceae</taxon>
        <taxon>Brassiceae</taxon>
        <taxon>Brassica</taxon>
    </lineage>
</organism>
<comment type="similarity">
    <text evidence="1">Belongs to the STIG1 family.</text>
</comment>
<dbReference type="Gene3D" id="1.20.1280.50">
    <property type="match status" value="1"/>
</dbReference>
<dbReference type="SMART" id="SM00256">
    <property type="entry name" value="FBOX"/>
    <property type="match status" value="1"/>
</dbReference>
<feature type="domain" description="F-box" evidence="4">
    <location>
        <begin position="129"/>
        <end position="169"/>
    </location>
</feature>
<dbReference type="Pfam" id="PF00646">
    <property type="entry name" value="F-box"/>
    <property type="match status" value="1"/>
</dbReference>
<feature type="chain" id="PRO_5046695777" description="F-box domain-containing protein" evidence="3">
    <location>
        <begin position="25"/>
        <end position="531"/>
    </location>
</feature>
<keyword evidence="6" id="KW-1185">Reference proteome</keyword>
<keyword evidence="2 3" id="KW-0732">Signal</keyword>
<reference evidence="5 6" key="1">
    <citation type="submission" date="2021-03" db="EMBL/GenBank/DDBJ databases">
        <authorList>
            <person name="King G.J."/>
            <person name="Bancroft I."/>
            <person name="Baten A."/>
            <person name="Bloomfield J."/>
            <person name="Borpatragohain P."/>
            <person name="He Z."/>
            <person name="Irish N."/>
            <person name="Irwin J."/>
            <person name="Liu K."/>
            <person name="Mauleon R.P."/>
            <person name="Moore J."/>
            <person name="Morris R."/>
            <person name="Ostergaard L."/>
            <person name="Wang B."/>
            <person name="Wells R."/>
        </authorList>
    </citation>
    <scope>NUCLEOTIDE SEQUENCE [LARGE SCALE GENOMIC DNA]</scope>
    <source>
        <strain evidence="5">R-o-18</strain>
        <tissue evidence="5">Leaf</tissue>
    </source>
</reference>
<name>A0ABQ7LL19_BRACM</name>
<dbReference type="InterPro" id="IPR050232">
    <property type="entry name" value="FBL13/AtMIF1-like"/>
</dbReference>
<protein>
    <recommendedName>
        <fullName evidence="4">F-box domain-containing protein</fullName>
    </recommendedName>
</protein>
<dbReference type="SUPFAM" id="SSF52047">
    <property type="entry name" value="RNI-like"/>
    <property type="match status" value="1"/>
</dbReference>
<dbReference type="Pfam" id="PF04885">
    <property type="entry name" value="Stig1"/>
    <property type="match status" value="1"/>
</dbReference>
<dbReference type="EMBL" id="JADBGQ010000008">
    <property type="protein sequence ID" value="KAG5387278.1"/>
    <property type="molecule type" value="Genomic_DNA"/>
</dbReference>
<dbReference type="InterPro" id="IPR001810">
    <property type="entry name" value="F-box_dom"/>
</dbReference>
<dbReference type="InterPro" id="IPR006566">
    <property type="entry name" value="FBD"/>
</dbReference>
<evidence type="ECO:0000259" key="4">
    <source>
        <dbReference type="SMART" id="SM00256"/>
    </source>
</evidence>